<reference evidence="3 4" key="2">
    <citation type="journal article" date="2010" name="BMC Genomics">
        <title>The genome of Geobacter bemidjiensis, exemplar for the subsurface clade of Geobacter species that predominate in Fe(III)-reducing subsurface environments.</title>
        <authorList>
            <person name="Aklujkar M."/>
            <person name="Young N.D."/>
            <person name="Holmes D."/>
            <person name="Chavan M."/>
            <person name="Risso C."/>
            <person name="Kiss H.E."/>
            <person name="Han C.S."/>
            <person name="Land M.L."/>
            <person name="Lovley D.R."/>
        </authorList>
    </citation>
    <scope>NUCLEOTIDE SEQUENCE [LARGE SCALE GENOMIC DNA]</scope>
    <source>
        <strain evidence="4">ATCC BAA-1014 / DSM 16622 / JCM 12645 / Bem</strain>
    </source>
</reference>
<dbReference type="Gene3D" id="3.60.21.10">
    <property type="match status" value="1"/>
</dbReference>
<name>B5EFX0_CITBB</name>
<dbReference type="KEGG" id="gbm:Gbem_2425"/>
<dbReference type="GO" id="GO:0016787">
    <property type="term" value="F:hydrolase activity"/>
    <property type="evidence" value="ECO:0007669"/>
    <property type="project" value="InterPro"/>
</dbReference>
<evidence type="ECO:0000256" key="1">
    <source>
        <dbReference type="SAM" id="SignalP"/>
    </source>
</evidence>
<dbReference type="AlphaFoldDB" id="B5EFX0"/>
<protein>
    <submittedName>
        <fullName evidence="3">Metallophosphoesterase</fullName>
    </submittedName>
</protein>
<keyword evidence="1" id="KW-0732">Signal</keyword>
<sequence>MTFSSLRASVPLLKRLFLALLLVLPAYQTCQGQTLYEHSSELLAARARQVLPDDYSFVVMGDSRDGERTFLQVLALARSYSPLFILHAGDYSNKGSEAETANFLSLLRRSVPELPVFVVVGNHEEREVFAKEVGPLNFTLDIARLGLRLVALDNADSALRPAEQERLRREIASGPATVFVSMHVPPQTERWRGHTFTQGVEQLEKTLAGSRVQGLFFAHSHLYDRSEFAGIPAFITGGAGAPLVWFTRHGVPVNHILLVRVKKGRASYRMVPLKG</sequence>
<dbReference type="Pfam" id="PF00149">
    <property type="entry name" value="Metallophos"/>
    <property type="match status" value="1"/>
</dbReference>
<gene>
    <name evidence="3" type="ordered locus">Gbem_2425</name>
</gene>
<reference evidence="3 4" key="1">
    <citation type="submission" date="2008-07" db="EMBL/GenBank/DDBJ databases">
        <title>Complete sequence of Geobacter bemidjiensis BEM.</title>
        <authorList>
            <consortium name="US DOE Joint Genome Institute"/>
            <person name="Lucas S."/>
            <person name="Copeland A."/>
            <person name="Lapidus A."/>
            <person name="Glavina del Rio T."/>
            <person name="Dalin E."/>
            <person name="Tice H."/>
            <person name="Bruce D."/>
            <person name="Goodwin L."/>
            <person name="Pitluck S."/>
            <person name="Kiss H."/>
            <person name="Brettin T."/>
            <person name="Detter J.C."/>
            <person name="Han C."/>
            <person name="Kuske C.R."/>
            <person name="Schmutz J."/>
            <person name="Larimer F."/>
            <person name="Land M."/>
            <person name="Hauser L."/>
            <person name="Kyrpides N."/>
            <person name="Lykidis A."/>
            <person name="Lovley D."/>
            <person name="Richardson P."/>
        </authorList>
    </citation>
    <scope>NUCLEOTIDE SEQUENCE [LARGE SCALE GENOMIC DNA]</scope>
    <source>
        <strain evidence="4">ATCC BAA-1014 / DSM 16622 / JCM 12645 / Bem</strain>
    </source>
</reference>
<dbReference type="OrthoDB" id="5395064at2"/>
<dbReference type="InterPro" id="IPR029052">
    <property type="entry name" value="Metallo-depent_PP-like"/>
</dbReference>
<dbReference type="HOGENOM" id="CLU_979812_0_0_7"/>
<dbReference type="EMBL" id="CP001124">
    <property type="protein sequence ID" value="ACH39435.1"/>
    <property type="molecule type" value="Genomic_DNA"/>
</dbReference>
<dbReference type="SUPFAM" id="SSF56300">
    <property type="entry name" value="Metallo-dependent phosphatases"/>
    <property type="match status" value="1"/>
</dbReference>
<accession>B5EFX0</accession>
<organism evidence="3 4">
    <name type="scientific">Citrifermentans bemidjiense (strain ATCC BAA-1014 / DSM 16622 / JCM 12645 / Bem)</name>
    <name type="common">Geobacter bemidjiensis</name>
    <dbReference type="NCBI Taxonomy" id="404380"/>
    <lineage>
        <taxon>Bacteria</taxon>
        <taxon>Pseudomonadati</taxon>
        <taxon>Thermodesulfobacteriota</taxon>
        <taxon>Desulfuromonadia</taxon>
        <taxon>Geobacterales</taxon>
        <taxon>Geobacteraceae</taxon>
        <taxon>Citrifermentans</taxon>
    </lineage>
</organism>
<feature type="signal peptide" evidence="1">
    <location>
        <begin position="1"/>
        <end position="28"/>
    </location>
</feature>
<dbReference type="Proteomes" id="UP000008825">
    <property type="component" value="Chromosome"/>
</dbReference>
<dbReference type="STRING" id="404380.Gbem_2425"/>
<evidence type="ECO:0000313" key="4">
    <source>
        <dbReference type="Proteomes" id="UP000008825"/>
    </source>
</evidence>
<dbReference type="InterPro" id="IPR004843">
    <property type="entry name" value="Calcineurin-like_PHP"/>
</dbReference>
<keyword evidence="4" id="KW-1185">Reference proteome</keyword>
<dbReference type="eggNOG" id="COG1409">
    <property type="taxonomic scope" value="Bacteria"/>
</dbReference>
<proteinExistence type="predicted"/>
<feature type="chain" id="PRO_5002832501" evidence="1">
    <location>
        <begin position="29"/>
        <end position="275"/>
    </location>
</feature>
<evidence type="ECO:0000313" key="3">
    <source>
        <dbReference type="EMBL" id="ACH39435.1"/>
    </source>
</evidence>
<evidence type="ECO:0000259" key="2">
    <source>
        <dbReference type="Pfam" id="PF00149"/>
    </source>
</evidence>
<feature type="domain" description="Calcineurin-like phosphoesterase" evidence="2">
    <location>
        <begin position="57"/>
        <end position="222"/>
    </location>
</feature>